<dbReference type="Proteomes" id="UP000499080">
    <property type="component" value="Unassembled WGS sequence"/>
</dbReference>
<feature type="compositionally biased region" description="Basic residues" evidence="1">
    <location>
        <begin position="41"/>
        <end position="57"/>
    </location>
</feature>
<protein>
    <submittedName>
        <fullName evidence="2">Uncharacterized protein</fullName>
    </submittedName>
</protein>
<proteinExistence type="predicted"/>
<sequence>MPVGIQELLNDWYLDSSRVLMSESQEEPITGHDPTFQKGGTSRHQRRGNSTPHHHHYYTHQGSENSLIYPTASDPWTSCTPGLRSINKFSKFKIGLILIFYSIKVDNKA</sequence>
<evidence type="ECO:0000313" key="2">
    <source>
        <dbReference type="EMBL" id="GBN49850.1"/>
    </source>
</evidence>
<feature type="region of interest" description="Disordered" evidence="1">
    <location>
        <begin position="23"/>
        <end position="57"/>
    </location>
</feature>
<evidence type="ECO:0000256" key="1">
    <source>
        <dbReference type="SAM" id="MobiDB-lite"/>
    </source>
</evidence>
<comment type="caution">
    <text evidence="2">The sequence shown here is derived from an EMBL/GenBank/DDBJ whole genome shotgun (WGS) entry which is preliminary data.</text>
</comment>
<gene>
    <name evidence="2" type="ORF">AVEN_242500_1</name>
</gene>
<name>A0A4Y2PH90_ARAVE</name>
<evidence type="ECO:0000313" key="3">
    <source>
        <dbReference type="Proteomes" id="UP000499080"/>
    </source>
</evidence>
<organism evidence="2 3">
    <name type="scientific">Araneus ventricosus</name>
    <name type="common">Orbweaver spider</name>
    <name type="synonym">Epeira ventricosa</name>
    <dbReference type="NCBI Taxonomy" id="182803"/>
    <lineage>
        <taxon>Eukaryota</taxon>
        <taxon>Metazoa</taxon>
        <taxon>Ecdysozoa</taxon>
        <taxon>Arthropoda</taxon>
        <taxon>Chelicerata</taxon>
        <taxon>Arachnida</taxon>
        <taxon>Araneae</taxon>
        <taxon>Araneomorphae</taxon>
        <taxon>Entelegynae</taxon>
        <taxon>Araneoidea</taxon>
        <taxon>Araneidae</taxon>
        <taxon>Araneus</taxon>
    </lineage>
</organism>
<accession>A0A4Y2PH90</accession>
<reference evidence="2 3" key="1">
    <citation type="journal article" date="2019" name="Sci. Rep.">
        <title>Orb-weaving spider Araneus ventricosus genome elucidates the spidroin gene catalogue.</title>
        <authorList>
            <person name="Kono N."/>
            <person name="Nakamura H."/>
            <person name="Ohtoshi R."/>
            <person name="Moran D.A.P."/>
            <person name="Shinohara A."/>
            <person name="Yoshida Y."/>
            <person name="Fujiwara M."/>
            <person name="Mori M."/>
            <person name="Tomita M."/>
            <person name="Arakawa K."/>
        </authorList>
    </citation>
    <scope>NUCLEOTIDE SEQUENCE [LARGE SCALE GENOMIC DNA]</scope>
</reference>
<keyword evidence="3" id="KW-1185">Reference proteome</keyword>
<dbReference type="AlphaFoldDB" id="A0A4Y2PH90"/>
<dbReference type="EMBL" id="BGPR01011147">
    <property type="protein sequence ID" value="GBN49850.1"/>
    <property type="molecule type" value="Genomic_DNA"/>
</dbReference>